<keyword evidence="1" id="KW-0732">Signal</keyword>
<dbReference type="SMART" id="SM00867">
    <property type="entry name" value="YceI"/>
    <property type="match status" value="1"/>
</dbReference>
<proteinExistence type="predicted"/>
<dbReference type="SUPFAM" id="SSF101874">
    <property type="entry name" value="YceI-like"/>
    <property type="match status" value="1"/>
</dbReference>
<dbReference type="PANTHER" id="PTHR34406">
    <property type="entry name" value="PROTEIN YCEI"/>
    <property type="match status" value="1"/>
</dbReference>
<dbReference type="Gene3D" id="2.40.128.110">
    <property type="entry name" value="Lipid/polyisoprenoid-binding, YceI-like"/>
    <property type="match status" value="1"/>
</dbReference>
<feature type="signal peptide" evidence="1">
    <location>
        <begin position="1"/>
        <end position="25"/>
    </location>
</feature>
<evidence type="ECO:0000313" key="4">
    <source>
        <dbReference type="Proteomes" id="UP000192911"/>
    </source>
</evidence>
<dbReference type="AlphaFoldDB" id="A0A1X7H9C2"/>
<dbReference type="RefSeq" id="WP_085230750.1">
    <property type="nucleotide sequence ID" value="NZ_BSQD01000021.1"/>
</dbReference>
<evidence type="ECO:0000259" key="2">
    <source>
        <dbReference type="SMART" id="SM00867"/>
    </source>
</evidence>
<feature type="domain" description="Lipid/polyisoprenoid-binding YceI-like" evidence="2">
    <location>
        <begin position="29"/>
        <end position="193"/>
    </location>
</feature>
<name>A0A1X7H9C2_TRICW</name>
<dbReference type="PANTHER" id="PTHR34406:SF1">
    <property type="entry name" value="PROTEIN YCEI"/>
    <property type="match status" value="1"/>
</dbReference>
<organism evidence="3 4">
    <name type="scientific">Trinickia caryophylli</name>
    <name type="common">Paraburkholderia caryophylli</name>
    <dbReference type="NCBI Taxonomy" id="28094"/>
    <lineage>
        <taxon>Bacteria</taxon>
        <taxon>Pseudomonadati</taxon>
        <taxon>Pseudomonadota</taxon>
        <taxon>Betaproteobacteria</taxon>
        <taxon>Burkholderiales</taxon>
        <taxon>Burkholderiaceae</taxon>
        <taxon>Trinickia</taxon>
    </lineage>
</organism>
<dbReference type="GeneID" id="95552174"/>
<keyword evidence="4" id="KW-1185">Reference proteome</keyword>
<feature type="chain" id="PRO_5012485385" evidence="1">
    <location>
        <begin position="26"/>
        <end position="199"/>
    </location>
</feature>
<dbReference type="InterPro" id="IPR036761">
    <property type="entry name" value="TTHA0802/YceI-like_sf"/>
</dbReference>
<dbReference type="EMBL" id="FXAH01000025">
    <property type="protein sequence ID" value="SMF82080.1"/>
    <property type="molecule type" value="Genomic_DNA"/>
</dbReference>
<dbReference type="Proteomes" id="UP000192911">
    <property type="component" value="Unassembled WGS sequence"/>
</dbReference>
<reference evidence="4" key="1">
    <citation type="submission" date="2017-04" db="EMBL/GenBank/DDBJ databases">
        <authorList>
            <person name="Varghese N."/>
            <person name="Submissions S."/>
        </authorList>
    </citation>
    <scope>NUCLEOTIDE SEQUENCE [LARGE SCALE GENOMIC DNA]</scope>
    <source>
        <strain evidence="4">Ballard 720</strain>
    </source>
</reference>
<dbReference type="InterPro" id="IPR007372">
    <property type="entry name" value="Lipid/polyisoprenoid-bd_YceI"/>
</dbReference>
<accession>A0A1X7H9C2</accession>
<dbReference type="OrthoDB" id="9811006at2"/>
<gene>
    <name evidence="3" type="ORF">SAMN06295900_1256</name>
</gene>
<evidence type="ECO:0000313" key="3">
    <source>
        <dbReference type="EMBL" id="SMF82080.1"/>
    </source>
</evidence>
<dbReference type="STRING" id="28094.SAMN06295900_1256"/>
<evidence type="ECO:0000256" key="1">
    <source>
        <dbReference type="SAM" id="SignalP"/>
    </source>
</evidence>
<protein>
    <submittedName>
        <fullName evidence="3">Polyisoprenoid-binding protein YceI</fullName>
    </submittedName>
</protein>
<sequence>MNERMRRALIALFFALQLSTAQGRAAPVHYVLEPHRSSVVFVLHMLGNAQLHMHFRNVGAELDQAPETGEMPRVAVTIDARSVAASTPFTAHIAKGRALLDTQHYPEIRFSSTRFVRTGLDSGLLTGDLTIRAETKPVTLAVTFEHPIRAEGERATSLAVSARGHFSRAAFGLVGWAGTVGDDVEMTIRARFVQMAPGQ</sequence>
<dbReference type="Pfam" id="PF04264">
    <property type="entry name" value="YceI"/>
    <property type="match status" value="1"/>
</dbReference>